<dbReference type="CDD" id="cd07377">
    <property type="entry name" value="WHTH_GntR"/>
    <property type="match status" value="1"/>
</dbReference>
<protein>
    <submittedName>
        <fullName evidence="5">FadR family transcriptional regulator</fullName>
    </submittedName>
</protein>
<evidence type="ECO:0000256" key="2">
    <source>
        <dbReference type="ARBA" id="ARBA00023125"/>
    </source>
</evidence>
<dbReference type="PANTHER" id="PTHR43537">
    <property type="entry name" value="TRANSCRIPTIONAL REGULATOR, GNTR FAMILY"/>
    <property type="match status" value="1"/>
</dbReference>
<dbReference type="Pfam" id="PF07729">
    <property type="entry name" value="FCD"/>
    <property type="match status" value="1"/>
</dbReference>
<dbReference type="GO" id="GO:0003700">
    <property type="term" value="F:DNA-binding transcription factor activity"/>
    <property type="evidence" value="ECO:0007669"/>
    <property type="project" value="InterPro"/>
</dbReference>
<dbReference type="InterPro" id="IPR008920">
    <property type="entry name" value="TF_FadR/GntR_C"/>
</dbReference>
<keyword evidence="6" id="KW-1185">Reference proteome</keyword>
<dbReference type="Gene3D" id="1.20.120.530">
    <property type="entry name" value="GntR ligand-binding domain-like"/>
    <property type="match status" value="1"/>
</dbReference>
<keyword evidence="1" id="KW-0805">Transcription regulation</keyword>
<reference evidence="5 6" key="1">
    <citation type="submission" date="2020-11" db="EMBL/GenBank/DDBJ databases">
        <title>Arthrobacter antarcticus sp. nov., isolated from Antarctic Soil.</title>
        <authorList>
            <person name="Li J."/>
        </authorList>
    </citation>
    <scope>NUCLEOTIDE SEQUENCE [LARGE SCALE GENOMIC DNA]</scope>
    <source>
        <strain evidence="5 6">Z1-20</strain>
    </source>
</reference>
<keyword evidence="3" id="KW-0804">Transcription</keyword>
<feature type="domain" description="HTH gntR-type" evidence="4">
    <location>
        <begin position="20"/>
        <end position="90"/>
    </location>
</feature>
<dbReference type="InterPro" id="IPR036388">
    <property type="entry name" value="WH-like_DNA-bd_sf"/>
</dbReference>
<evidence type="ECO:0000256" key="1">
    <source>
        <dbReference type="ARBA" id="ARBA00023015"/>
    </source>
</evidence>
<dbReference type="PROSITE" id="PS50949">
    <property type="entry name" value="HTH_GNTR"/>
    <property type="match status" value="1"/>
</dbReference>
<name>A0A931G9D6_9MICC</name>
<dbReference type="AlphaFoldDB" id="A0A931G9D6"/>
<dbReference type="RefSeq" id="WP_196395530.1">
    <property type="nucleotide sequence ID" value="NZ_JADNYM010000004.1"/>
</dbReference>
<accession>A0A931G9D6</accession>
<dbReference type="SUPFAM" id="SSF46785">
    <property type="entry name" value="Winged helix' DNA-binding domain"/>
    <property type="match status" value="1"/>
</dbReference>
<dbReference type="SMART" id="SM00345">
    <property type="entry name" value="HTH_GNTR"/>
    <property type="match status" value="1"/>
</dbReference>
<evidence type="ECO:0000313" key="5">
    <source>
        <dbReference type="EMBL" id="MBG0738597.1"/>
    </source>
</evidence>
<dbReference type="SMART" id="SM00895">
    <property type="entry name" value="FCD"/>
    <property type="match status" value="1"/>
</dbReference>
<dbReference type="PRINTS" id="PR00035">
    <property type="entry name" value="HTHGNTR"/>
</dbReference>
<evidence type="ECO:0000313" key="6">
    <source>
        <dbReference type="Proteomes" id="UP000655366"/>
    </source>
</evidence>
<dbReference type="GO" id="GO:0003677">
    <property type="term" value="F:DNA binding"/>
    <property type="evidence" value="ECO:0007669"/>
    <property type="project" value="UniProtKB-KW"/>
</dbReference>
<organism evidence="5 6">
    <name type="scientific">Arthrobacter terrae</name>
    <dbReference type="NCBI Taxonomy" id="2935737"/>
    <lineage>
        <taxon>Bacteria</taxon>
        <taxon>Bacillati</taxon>
        <taxon>Actinomycetota</taxon>
        <taxon>Actinomycetes</taxon>
        <taxon>Micrococcales</taxon>
        <taxon>Micrococcaceae</taxon>
        <taxon>Arthrobacter</taxon>
    </lineage>
</organism>
<dbReference type="Proteomes" id="UP000655366">
    <property type="component" value="Unassembled WGS sequence"/>
</dbReference>
<dbReference type="Gene3D" id="1.10.10.10">
    <property type="entry name" value="Winged helix-like DNA-binding domain superfamily/Winged helix DNA-binding domain"/>
    <property type="match status" value="1"/>
</dbReference>
<keyword evidence="2" id="KW-0238">DNA-binding</keyword>
<dbReference type="PANTHER" id="PTHR43537:SF5">
    <property type="entry name" value="UXU OPERON TRANSCRIPTIONAL REGULATOR"/>
    <property type="match status" value="1"/>
</dbReference>
<dbReference type="EMBL" id="JADNYM010000004">
    <property type="protein sequence ID" value="MBG0738597.1"/>
    <property type="molecule type" value="Genomic_DNA"/>
</dbReference>
<evidence type="ECO:0000256" key="3">
    <source>
        <dbReference type="ARBA" id="ARBA00023163"/>
    </source>
</evidence>
<comment type="caution">
    <text evidence="5">The sequence shown here is derived from an EMBL/GenBank/DDBJ whole genome shotgun (WGS) entry which is preliminary data.</text>
</comment>
<dbReference type="InterPro" id="IPR011711">
    <property type="entry name" value="GntR_C"/>
</dbReference>
<proteinExistence type="predicted"/>
<dbReference type="Pfam" id="PF00392">
    <property type="entry name" value="GntR"/>
    <property type="match status" value="1"/>
</dbReference>
<sequence>MNPLSSPGPAAVTFSPVVPVLTYERVVEQIEQAIVGGEVHPGQRLPSERELMVQFSVSRSTIREALRVLQAQGLIASRPGGRGGAEILAPSPDVLGRSFSTMARVASLSLSQLVQFRIVLESSACQLAAALRTDEQVATMGEAIAVMEAEVVNGSESFNRADLDFHATVWAASQNDLLQICGQAVSGSILKLMDDRMGRATDKSRAMTDSLERDQAIFAAIVAGDSTRAGNCARNAIATYFSEYLDECGAHGLQALGAVID</sequence>
<dbReference type="InterPro" id="IPR000524">
    <property type="entry name" value="Tscrpt_reg_HTH_GntR"/>
</dbReference>
<dbReference type="SUPFAM" id="SSF48008">
    <property type="entry name" value="GntR ligand-binding domain-like"/>
    <property type="match status" value="1"/>
</dbReference>
<gene>
    <name evidence="5" type="ORF">IV500_04065</name>
</gene>
<dbReference type="InterPro" id="IPR036390">
    <property type="entry name" value="WH_DNA-bd_sf"/>
</dbReference>
<evidence type="ECO:0000259" key="4">
    <source>
        <dbReference type="PROSITE" id="PS50949"/>
    </source>
</evidence>